<dbReference type="EMBL" id="QEKI01000014">
    <property type="protein sequence ID" value="PVY38946.1"/>
    <property type="molecule type" value="Genomic_DNA"/>
</dbReference>
<accession>A0A2U1ARB2</accession>
<dbReference type="Proteomes" id="UP000245466">
    <property type="component" value="Unassembled WGS sequence"/>
</dbReference>
<protein>
    <submittedName>
        <fullName evidence="1">Uncharacterized protein</fullName>
    </submittedName>
</protein>
<organism evidence="1 2">
    <name type="scientific">Pontibacter virosus</name>
    <dbReference type="NCBI Taxonomy" id="1765052"/>
    <lineage>
        <taxon>Bacteria</taxon>
        <taxon>Pseudomonadati</taxon>
        <taxon>Bacteroidota</taxon>
        <taxon>Cytophagia</taxon>
        <taxon>Cytophagales</taxon>
        <taxon>Hymenobacteraceae</taxon>
        <taxon>Pontibacter</taxon>
    </lineage>
</organism>
<dbReference type="RefSeq" id="WP_116544724.1">
    <property type="nucleotide sequence ID" value="NZ_QEKI01000014.1"/>
</dbReference>
<evidence type="ECO:0000313" key="2">
    <source>
        <dbReference type="Proteomes" id="UP000245466"/>
    </source>
</evidence>
<proteinExistence type="predicted"/>
<reference evidence="1 2" key="1">
    <citation type="submission" date="2018-04" db="EMBL/GenBank/DDBJ databases">
        <title>Genomic Encyclopedia of Type Strains, Phase IV (KMG-IV): sequencing the most valuable type-strain genomes for metagenomic binning, comparative biology and taxonomic classification.</title>
        <authorList>
            <person name="Goeker M."/>
        </authorList>
    </citation>
    <scope>NUCLEOTIDE SEQUENCE [LARGE SCALE GENOMIC DNA]</scope>
    <source>
        <strain evidence="1 2">DSM 100231</strain>
    </source>
</reference>
<dbReference type="AlphaFoldDB" id="A0A2U1ARB2"/>
<name>A0A2U1ARB2_9BACT</name>
<keyword evidence="2" id="KW-1185">Reference proteome</keyword>
<comment type="caution">
    <text evidence="1">The sequence shown here is derived from an EMBL/GenBank/DDBJ whole genome shotgun (WGS) entry which is preliminary data.</text>
</comment>
<gene>
    <name evidence="1" type="ORF">C8E01_114114</name>
</gene>
<evidence type="ECO:0000313" key="1">
    <source>
        <dbReference type="EMBL" id="PVY38946.1"/>
    </source>
</evidence>
<sequence>MTNFEISESILIKEYLKEIECEYSINDEDDEVLVVIYSSDYAGFDSFIAVKEGVGVEELEDHEDLKWLRSDYLWDYYPKTKKAMDLLKDDFKCELRAVYLREEVVDLDFRIKINDIKQKYLIELRKDIISGILADE</sequence>